<evidence type="ECO:0000313" key="2">
    <source>
        <dbReference type="Proteomes" id="UP000223025"/>
    </source>
</evidence>
<name>A0A2L0V0X1_9CAUD</name>
<accession>A0A2L0V0X1</accession>
<organism evidence="1 2">
    <name type="scientific">Agrobacterium phage Atu_ph07</name>
    <dbReference type="NCBI Taxonomy" id="2024264"/>
    <lineage>
        <taxon>Viruses</taxon>
        <taxon>Duplodnaviria</taxon>
        <taxon>Heunggongvirae</taxon>
        <taxon>Uroviricota</taxon>
        <taxon>Caudoviricetes</taxon>
        <taxon>Polybotosvirus</taxon>
        <taxon>Polybotosvirus Atuph07</taxon>
    </lineage>
</organism>
<protein>
    <recommendedName>
        <fullName evidence="3">Major capsid protein</fullName>
    </recommendedName>
</protein>
<dbReference type="GeneID" id="40088701"/>
<evidence type="ECO:0000313" key="1">
    <source>
        <dbReference type="EMBL" id="AUZ95438.1"/>
    </source>
</evidence>
<sequence>MARLSSSQKVLLSNNYVDIARPTSATGELSGAGAVTMGQTAAQVASDIGAAENPLSAIEQPSYHWKFYVTPDISRSGGSTEGNVSQSVILGSVNASQCIITETGVTTFNLFDMELDTITGPNFLSRNAGGQKFTFKISEPYGCTLPDKMYLAAKSVGVRNFMKCPYHLSVDFLGYDPVSGAPVRPIEKSWVWRIMITKLTTKFDETGSIHTFEAIGYNELGNQDQFSLVDVPMNVDIANETGKVGDILKKLQDKINENIAKRSNVKGGGTVPYKIVIKDEPYDASVGASVSSPFEHKIIRNEKFKDSSRNQEKMQISRGTDIAKIIDYLMGKSEDATKMINPANDAEKMDAAAKPQSAIHRVDCEVTNDNFDLKTNEYIRTITFTVRGTVNVRAVGSAKIESDAAANGGADKLQYALSNLLLKKQYDYLFTGTNTEVINLDINFNFMFNVAASMYDGHIFSDMASGGREHDEVHFPRQTENTNFIPRDDGTVVGGMGFSPGNGYAEDLEFSNSLLPMSFMQDGKDPRYNIAPSVESTNLRSGSVYAMILNQLYGTFDGNLQNIELEIRGDPYWLGLTNTESPSSKSSEIVPNFINGEHMFLLKFFIPQGIDDEGQPILRLTDMYSGFYAVMRVVSKFSGGKFTQTLISTRIPVMSVTKLLGGQ</sequence>
<dbReference type="EMBL" id="MF403008">
    <property type="protein sequence ID" value="AUZ95438.1"/>
    <property type="molecule type" value="Genomic_DNA"/>
</dbReference>
<dbReference type="OrthoDB" id="2709at10239"/>
<proteinExistence type="predicted"/>
<evidence type="ECO:0008006" key="3">
    <source>
        <dbReference type="Google" id="ProtNLM"/>
    </source>
</evidence>
<dbReference type="Proteomes" id="UP000223025">
    <property type="component" value="Segment"/>
</dbReference>
<keyword evidence="2" id="KW-1185">Reference proteome</keyword>
<dbReference type="KEGG" id="vg:40088701"/>
<reference evidence="1 2" key="1">
    <citation type="submission" date="2017-06" db="EMBL/GenBank/DDBJ databases">
        <authorList>
            <person name="Kim H.J."/>
            <person name="Triplett B.A."/>
        </authorList>
    </citation>
    <scope>NUCLEOTIDE SEQUENCE [LARGE SCALE GENOMIC DNA]</scope>
</reference>
<dbReference type="RefSeq" id="YP_009612363.1">
    <property type="nucleotide sequence ID" value="NC_042013.1"/>
</dbReference>